<sequence length="113" mass="12934">MALQSYETTLKKQNVVKFTYMDCGIANNGLFLQFKRNADIEKRNLGRKTQAPVLELSDSNHRRIFFTSVIAIMFGTNFFKPGKKVNKQQDLLNSFSSALCICSVSWKKGLLYQ</sequence>
<dbReference type="AlphaFoldDB" id="A0AAX6HIZ0"/>
<keyword evidence="2" id="KW-1185">Reference proteome</keyword>
<reference evidence="1" key="2">
    <citation type="submission" date="2023-04" db="EMBL/GenBank/DDBJ databases">
        <authorList>
            <person name="Bruccoleri R.E."/>
            <person name="Oakeley E.J."/>
            <person name="Faust A.-M."/>
            <person name="Dessus-Babus S."/>
            <person name="Altorfer M."/>
            <person name="Burckhardt D."/>
            <person name="Oertli M."/>
            <person name="Naumann U."/>
            <person name="Petersen F."/>
            <person name="Wong J."/>
        </authorList>
    </citation>
    <scope>NUCLEOTIDE SEQUENCE</scope>
    <source>
        <strain evidence="1">GSM-AAB239-AS_SAM_17_03QT</strain>
        <tissue evidence="1">Leaf</tissue>
    </source>
</reference>
<proteinExistence type="predicted"/>
<accession>A0AAX6HIZ0</accession>
<protein>
    <submittedName>
        <fullName evidence="1">ABC transporter G family member 39</fullName>
    </submittedName>
</protein>
<organism evidence="1 2">
    <name type="scientific">Iris pallida</name>
    <name type="common">Sweet iris</name>
    <dbReference type="NCBI Taxonomy" id="29817"/>
    <lineage>
        <taxon>Eukaryota</taxon>
        <taxon>Viridiplantae</taxon>
        <taxon>Streptophyta</taxon>
        <taxon>Embryophyta</taxon>
        <taxon>Tracheophyta</taxon>
        <taxon>Spermatophyta</taxon>
        <taxon>Magnoliopsida</taxon>
        <taxon>Liliopsida</taxon>
        <taxon>Asparagales</taxon>
        <taxon>Iridaceae</taxon>
        <taxon>Iridoideae</taxon>
        <taxon>Irideae</taxon>
        <taxon>Iris</taxon>
    </lineage>
</organism>
<dbReference type="EMBL" id="JANAVB010008998">
    <property type="protein sequence ID" value="KAJ6840989.1"/>
    <property type="molecule type" value="Genomic_DNA"/>
</dbReference>
<comment type="caution">
    <text evidence="1">The sequence shown here is derived from an EMBL/GenBank/DDBJ whole genome shotgun (WGS) entry which is preliminary data.</text>
</comment>
<evidence type="ECO:0000313" key="2">
    <source>
        <dbReference type="Proteomes" id="UP001140949"/>
    </source>
</evidence>
<gene>
    <name evidence="1" type="ORF">M6B38_309010</name>
</gene>
<name>A0AAX6HIZ0_IRIPA</name>
<evidence type="ECO:0000313" key="1">
    <source>
        <dbReference type="EMBL" id="KAJ6840989.1"/>
    </source>
</evidence>
<reference evidence="1" key="1">
    <citation type="journal article" date="2023" name="GigaByte">
        <title>Genome assembly of the bearded iris, Iris pallida Lam.</title>
        <authorList>
            <person name="Bruccoleri R.E."/>
            <person name="Oakeley E.J."/>
            <person name="Faust A.M.E."/>
            <person name="Altorfer M."/>
            <person name="Dessus-Babus S."/>
            <person name="Burckhardt D."/>
            <person name="Oertli M."/>
            <person name="Naumann U."/>
            <person name="Petersen F."/>
            <person name="Wong J."/>
        </authorList>
    </citation>
    <scope>NUCLEOTIDE SEQUENCE</scope>
    <source>
        <strain evidence="1">GSM-AAB239-AS_SAM_17_03QT</strain>
    </source>
</reference>
<dbReference type="Proteomes" id="UP001140949">
    <property type="component" value="Unassembled WGS sequence"/>
</dbReference>